<dbReference type="OrthoDB" id="5886447at2"/>
<dbReference type="Gene3D" id="1.25.40.10">
    <property type="entry name" value="Tetratricopeptide repeat domain"/>
    <property type="match status" value="1"/>
</dbReference>
<dbReference type="EMBL" id="FOBI01000001">
    <property type="protein sequence ID" value="SEK37998.1"/>
    <property type="molecule type" value="Genomic_DNA"/>
</dbReference>
<sequence length="257" mass="29246">MPSIIVKSITILALVFSFNVLAVNISKCMTSECVSYFKSFKKAAHRGHKNAMFNLGKFFQYGFGTEIDNARALNFYKKAAMRGLREAEYRAGMLLLSDQQLYDFDQAEKWLKRASRKGQPNAAFLLGKNYFTRQQFSQADIWLTMVYEAHPKHTVDWLERMQNTDTFSAENLPLLHKALAASPIETFKSAGTDDENIEVITVTGMHRNSVLDSMLAGFRKRIRSTGTRLPNISCDQSVACNQKSLNEMKDSIWVSQR</sequence>
<organism evidence="1 2">
    <name type="scientific">Colwellia chukchiensis</name>
    <dbReference type="NCBI Taxonomy" id="641665"/>
    <lineage>
        <taxon>Bacteria</taxon>
        <taxon>Pseudomonadati</taxon>
        <taxon>Pseudomonadota</taxon>
        <taxon>Gammaproteobacteria</taxon>
        <taxon>Alteromonadales</taxon>
        <taxon>Colwelliaceae</taxon>
        <taxon>Colwellia</taxon>
    </lineage>
</organism>
<gene>
    <name evidence="1" type="ORF">SAMN05216262_101210</name>
</gene>
<reference evidence="2" key="1">
    <citation type="submission" date="2016-10" db="EMBL/GenBank/DDBJ databases">
        <authorList>
            <person name="Varghese N."/>
            <person name="Submissions S."/>
        </authorList>
    </citation>
    <scope>NUCLEOTIDE SEQUENCE [LARGE SCALE GENOMIC DNA]</scope>
    <source>
        <strain evidence="2">CGMCC 1.9127</strain>
    </source>
</reference>
<dbReference type="InterPro" id="IPR052748">
    <property type="entry name" value="ISR_Activator"/>
</dbReference>
<evidence type="ECO:0000313" key="1">
    <source>
        <dbReference type="EMBL" id="SEK37998.1"/>
    </source>
</evidence>
<dbReference type="AlphaFoldDB" id="A0A1H7GIQ4"/>
<evidence type="ECO:0000313" key="2">
    <source>
        <dbReference type="Proteomes" id="UP000199297"/>
    </source>
</evidence>
<dbReference type="STRING" id="641665.GCA_002104455_00493"/>
<accession>A0A1H7GIQ4</accession>
<dbReference type="PANTHER" id="PTHR45011">
    <property type="entry name" value="DAP3-BINDING CELL DEATH ENHANCER 1"/>
    <property type="match status" value="1"/>
</dbReference>
<dbReference type="Pfam" id="PF08238">
    <property type="entry name" value="Sel1"/>
    <property type="match status" value="2"/>
</dbReference>
<dbReference type="InterPro" id="IPR006597">
    <property type="entry name" value="Sel1-like"/>
</dbReference>
<dbReference type="SUPFAM" id="SSF81901">
    <property type="entry name" value="HCP-like"/>
    <property type="match status" value="1"/>
</dbReference>
<proteinExistence type="predicted"/>
<dbReference type="Proteomes" id="UP000199297">
    <property type="component" value="Unassembled WGS sequence"/>
</dbReference>
<dbReference type="PANTHER" id="PTHR45011:SF1">
    <property type="entry name" value="DAP3-BINDING CELL DEATH ENHANCER 1"/>
    <property type="match status" value="1"/>
</dbReference>
<dbReference type="RefSeq" id="WP_085282884.1">
    <property type="nucleotide sequence ID" value="NZ_FOBI01000001.1"/>
</dbReference>
<dbReference type="SMART" id="SM00671">
    <property type="entry name" value="SEL1"/>
    <property type="match status" value="2"/>
</dbReference>
<protein>
    <submittedName>
        <fullName evidence="1">Sel1 repeat-containing protein</fullName>
    </submittedName>
</protein>
<dbReference type="InterPro" id="IPR011990">
    <property type="entry name" value="TPR-like_helical_dom_sf"/>
</dbReference>
<name>A0A1H7GIQ4_9GAMM</name>
<keyword evidence="2" id="KW-1185">Reference proteome</keyword>